<dbReference type="EMBL" id="CP059273">
    <property type="protein sequence ID" value="QLQ82104.1"/>
    <property type="molecule type" value="Genomic_DNA"/>
</dbReference>
<evidence type="ECO:0000313" key="2">
    <source>
        <dbReference type="EMBL" id="QLQ82104.1"/>
    </source>
</evidence>
<dbReference type="OrthoDB" id="10256176at2759"/>
<sequence length="810" mass="91486">METDSPELRQLAVGQRDIGSEGDQNRDDEELEKSKLLEEIERIKKEQFTEPIIIKEEKNEQESNVVPVASMEELGASSKTGKWQFGLENTPTRSGVEAESPRAHQAPGKQSLADIGQLPSFGLTVEKPSGRSSSVAGRGPKSFSGIAAVINGHNYFGSGHDFEISNEKIQLAPTTGIHGSTSKVVATQQRRKVWDWNCLPKVGSSVLVQTHSFNVISVPIDGEIKQILYTPLYNKNFKRMNIFLSFNMDTKPWDALVHSRKRIVSFVNYIKQYLKSRAYAHQCYPFFLQGLSEEDLKTQNYVSYNATYDYTEIESIISLWFIQAQRLLFSTNSIFFSSDVIQGLLQRRTSTRSQTTIQGTVFLQQSEADVVTSRPLPVEPLEEIDILLLRSLPDDEFGWQLAYDEPNLNIVDYSLDTTPWTAREETANNLSKTQEPSETFQGAKIVSKQEDIKRIDSENVAYCLYDCMDRRISDLTEDLAAAAAPKTTNGDTDNKQAALNEISKKKGTHGKLGKRSGLASLFKRKHAHAIPQSTQSEASVPSSPEGKLGGRAQSIQNAWLEDYFSKCLGNYKRIRMPTQYFLPREANSSESERSEEDKKVEARKAFLYNKECLQIILPFGDNVIPSIYAPWLWSDLGYTKWKSLLREMFRCLVPGGFALASVYDLRLSNTFTAPSEEAMQEFPTTMERERTFDAMALEAMNHGIYVHPTKHLVQAFKEIGFTNIKYSIISLKTGDFSTEMGCLNELFSQITWDLLLRKQMPDPTKPPKDTDPSTLFQRYTTEHLDKVDENAGCMRALLIVAQKPRKIASQ</sequence>
<dbReference type="SUPFAM" id="SSF53335">
    <property type="entry name" value="S-adenosyl-L-methionine-dependent methyltransferases"/>
    <property type="match status" value="1"/>
</dbReference>
<protein>
    <submittedName>
        <fullName evidence="2">Uncharacterized protein</fullName>
    </submittedName>
</protein>
<dbReference type="Proteomes" id="UP000510647">
    <property type="component" value="Chromosome 7"/>
</dbReference>
<accession>A0A7H9HWK1</accession>
<gene>
    <name evidence="2" type="ORF">HG537_0G03590</name>
</gene>
<organism evidence="2 3">
    <name type="scientific">Torulaspora globosa</name>
    <dbReference type="NCBI Taxonomy" id="48254"/>
    <lineage>
        <taxon>Eukaryota</taxon>
        <taxon>Fungi</taxon>
        <taxon>Dikarya</taxon>
        <taxon>Ascomycota</taxon>
        <taxon>Saccharomycotina</taxon>
        <taxon>Saccharomycetes</taxon>
        <taxon>Saccharomycetales</taxon>
        <taxon>Saccharomycetaceae</taxon>
        <taxon>Torulaspora</taxon>
    </lineage>
</organism>
<dbReference type="InterPro" id="IPR029063">
    <property type="entry name" value="SAM-dependent_MTases_sf"/>
</dbReference>
<feature type="region of interest" description="Disordered" evidence="1">
    <location>
        <begin position="526"/>
        <end position="549"/>
    </location>
</feature>
<feature type="compositionally biased region" description="Polar residues" evidence="1">
    <location>
        <begin position="531"/>
        <end position="542"/>
    </location>
</feature>
<keyword evidence="3" id="KW-1185">Reference proteome</keyword>
<name>A0A7H9HWK1_9SACH</name>
<proteinExistence type="predicted"/>
<feature type="region of interest" description="Disordered" evidence="1">
    <location>
        <begin position="1"/>
        <end position="31"/>
    </location>
</feature>
<reference evidence="2 3" key="1">
    <citation type="submission" date="2020-06" db="EMBL/GenBank/DDBJ databases">
        <title>The yeast mating-type switching endonuclease HO is a domesticated member of an unorthodox homing genetic element family.</title>
        <authorList>
            <person name="Coughlan A.Y."/>
            <person name="Lombardi L."/>
            <person name="Braun-Galleani S."/>
            <person name="Martos A.R."/>
            <person name="Galeote V."/>
            <person name="Bigey F."/>
            <person name="Dequin S."/>
            <person name="Byrne K.P."/>
            <person name="Wolfe K.H."/>
        </authorList>
    </citation>
    <scope>NUCLEOTIDE SEQUENCE [LARGE SCALE GENOMIC DNA]</scope>
    <source>
        <strain evidence="2 3">CBS2947</strain>
    </source>
</reference>
<dbReference type="Gene3D" id="3.40.50.150">
    <property type="entry name" value="Vaccinia Virus protein VP39"/>
    <property type="match status" value="1"/>
</dbReference>
<dbReference type="AlphaFoldDB" id="A0A7H9HWK1"/>
<evidence type="ECO:0000256" key="1">
    <source>
        <dbReference type="SAM" id="MobiDB-lite"/>
    </source>
</evidence>
<evidence type="ECO:0000313" key="3">
    <source>
        <dbReference type="Proteomes" id="UP000510647"/>
    </source>
</evidence>